<dbReference type="SMART" id="SM00175">
    <property type="entry name" value="RAB"/>
    <property type="match status" value="1"/>
</dbReference>
<evidence type="ECO:0000256" key="2">
    <source>
        <dbReference type="ARBA" id="ARBA00023134"/>
    </source>
</evidence>
<dbReference type="PANTHER" id="PTHR24070">
    <property type="entry name" value="RAS, DI-RAS, AND RHEB FAMILY MEMBERS OF SMALL GTPASE SUPERFAMILY"/>
    <property type="match status" value="1"/>
</dbReference>
<evidence type="ECO:0000313" key="3">
    <source>
        <dbReference type="EMBL" id="QBK92313.1"/>
    </source>
</evidence>
<dbReference type="Gene3D" id="3.40.50.300">
    <property type="entry name" value="P-loop containing nucleotide triphosphate hydrolases"/>
    <property type="match status" value="1"/>
</dbReference>
<proteinExistence type="predicted"/>
<gene>
    <name evidence="3" type="ORF">LCPAC304_06600</name>
</gene>
<dbReference type="GO" id="GO:0005525">
    <property type="term" value="F:GTP binding"/>
    <property type="evidence" value="ECO:0007669"/>
    <property type="project" value="UniProtKB-KW"/>
</dbReference>
<dbReference type="GO" id="GO:0003924">
    <property type="term" value="F:GTPase activity"/>
    <property type="evidence" value="ECO:0007669"/>
    <property type="project" value="InterPro"/>
</dbReference>
<reference evidence="3" key="1">
    <citation type="journal article" date="2019" name="MBio">
        <title>Virus Genomes from Deep Sea Sediments Expand the Ocean Megavirome and Support Independent Origins of Viral Gigantism.</title>
        <authorList>
            <person name="Backstrom D."/>
            <person name="Yutin N."/>
            <person name="Jorgensen S.L."/>
            <person name="Dharamshi J."/>
            <person name="Homa F."/>
            <person name="Zaremba-Niedwiedzka K."/>
            <person name="Spang A."/>
            <person name="Wolf Y.I."/>
            <person name="Koonin E.V."/>
            <person name="Ettema T.J."/>
        </authorList>
    </citation>
    <scope>NUCLEOTIDE SEQUENCE</scope>
</reference>
<dbReference type="SUPFAM" id="SSF52540">
    <property type="entry name" value="P-loop containing nucleoside triphosphate hydrolases"/>
    <property type="match status" value="1"/>
</dbReference>
<dbReference type="PROSITE" id="PS51419">
    <property type="entry name" value="RAB"/>
    <property type="match status" value="1"/>
</dbReference>
<dbReference type="GO" id="GO:0007165">
    <property type="term" value="P:signal transduction"/>
    <property type="evidence" value="ECO:0007669"/>
    <property type="project" value="InterPro"/>
</dbReference>
<dbReference type="Pfam" id="PF00071">
    <property type="entry name" value="Ras"/>
    <property type="match status" value="1"/>
</dbReference>
<evidence type="ECO:0000256" key="1">
    <source>
        <dbReference type="ARBA" id="ARBA00022741"/>
    </source>
</evidence>
<dbReference type="GO" id="GO:0016020">
    <property type="term" value="C:membrane"/>
    <property type="evidence" value="ECO:0007669"/>
    <property type="project" value="InterPro"/>
</dbReference>
<protein>
    <submittedName>
        <fullName evidence="3">Ras family GTPase</fullName>
    </submittedName>
</protein>
<dbReference type="InterPro" id="IPR027417">
    <property type="entry name" value="P-loop_NTPase"/>
</dbReference>
<name>A0A481Z8R9_9VIRU</name>
<dbReference type="EMBL" id="MK500573">
    <property type="protein sequence ID" value="QBK92313.1"/>
    <property type="molecule type" value="Genomic_DNA"/>
</dbReference>
<keyword evidence="1" id="KW-0547">Nucleotide-binding</keyword>
<dbReference type="InterPro" id="IPR001806">
    <property type="entry name" value="Small_GTPase"/>
</dbReference>
<dbReference type="PROSITE" id="PS51421">
    <property type="entry name" value="RAS"/>
    <property type="match status" value="1"/>
</dbReference>
<organism evidence="3">
    <name type="scientific">Pithovirus LCPAC304</name>
    <dbReference type="NCBI Taxonomy" id="2506594"/>
    <lineage>
        <taxon>Viruses</taxon>
        <taxon>Pithoviruses</taxon>
    </lineage>
</organism>
<dbReference type="SMART" id="SM00173">
    <property type="entry name" value="RAS"/>
    <property type="match status" value="1"/>
</dbReference>
<accession>A0A481Z8R9</accession>
<keyword evidence="2" id="KW-0342">GTP-binding</keyword>
<dbReference type="PRINTS" id="PR00449">
    <property type="entry name" value="RASTRNSFRMNG"/>
</dbReference>
<sequence>MSFSKDELIVNIYETLTKKYLCAAGVGAFDSMQELYIKRADGIILLFSLISPSTLDECQHIHDTIVSVGGSPPPPIILGGTKRDLRSQRQITFQEAYTQAQQWGYGYVEISSKQNFHVDHIFEILIQQISRDWELMRSVPSKHHKRCILF</sequence>
<dbReference type="InterPro" id="IPR020849">
    <property type="entry name" value="Small_GTPase_Ras-type"/>
</dbReference>